<name>A0A2G9EE50_9FUSO</name>
<evidence type="ECO:0000313" key="2">
    <source>
        <dbReference type="Proteomes" id="UP000229011"/>
    </source>
</evidence>
<dbReference type="Proteomes" id="UP000229011">
    <property type="component" value="Unassembled WGS sequence"/>
</dbReference>
<organism evidence="1 2">
    <name type="scientific">Fusobacterium pseudoperiodonticum</name>
    <dbReference type="NCBI Taxonomy" id="2663009"/>
    <lineage>
        <taxon>Bacteria</taxon>
        <taxon>Fusobacteriati</taxon>
        <taxon>Fusobacteriota</taxon>
        <taxon>Fusobacteriia</taxon>
        <taxon>Fusobacteriales</taxon>
        <taxon>Fusobacteriaceae</taxon>
        <taxon>Fusobacterium</taxon>
    </lineage>
</organism>
<gene>
    <name evidence="1" type="ORF">CTM71_01115</name>
</gene>
<dbReference type="EMBL" id="PEQY01000001">
    <property type="protein sequence ID" value="PIM79145.1"/>
    <property type="molecule type" value="Genomic_DNA"/>
</dbReference>
<sequence>MENLKRNGDQIIYNGGSPVPVGRSGKLPNYVTYNNILNYYFKVRFIGGVSFYIVLDNSTNTNIVDYTLFNGIKFCLDINTNVLKLVADPQSQFISIDVFNCLT</sequence>
<comment type="caution">
    <text evidence="1">The sequence shown here is derived from an EMBL/GenBank/DDBJ whole genome shotgun (WGS) entry which is preliminary data.</text>
</comment>
<dbReference type="RefSeq" id="WP_099957914.1">
    <property type="nucleotide sequence ID" value="NZ_PEQY01000001.1"/>
</dbReference>
<dbReference type="GeneID" id="93327071"/>
<reference evidence="1 2" key="1">
    <citation type="submission" date="2017-11" db="EMBL/GenBank/DDBJ databases">
        <title>Genome sequencing of Fusobacterium periodonticum KCOM 1259.</title>
        <authorList>
            <person name="Kook J.-K."/>
            <person name="Park S.-N."/>
            <person name="Lim Y.K."/>
        </authorList>
    </citation>
    <scope>NUCLEOTIDE SEQUENCE [LARGE SCALE GENOMIC DNA]</scope>
    <source>
        <strain evidence="1 2">KCOM 1259</strain>
    </source>
</reference>
<protein>
    <submittedName>
        <fullName evidence="1">Uncharacterized protein</fullName>
    </submittedName>
</protein>
<dbReference type="AlphaFoldDB" id="A0A2G9EE50"/>
<accession>A0A2G9EE50</accession>
<proteinExistence type="predicted"/>
<evidence type="ECO:0000313" key="1">
    <source>
        <dbReference type="EMBL" id="PIM79145.1"/>
    </source>
</evidence>